<dbReference type="GO" id="GO:0015990">
    <property type="term" value="P:electron transport coupled proton transport"/>
    <property type="evidence" value="ECO:0007669"/>
    <property type="project" value="TreeGrafter"/>
</dbReference>
<evidence type="ECO:0000256" key="5">
    <source>
        <dbReference type="ARBA" id="ARBA00022967"/>
    </source>
</evidence>
<evidence type="ECO:0000256" key="6">
    <source>
        <dbReference type="ARBA" id="ARBA00022989"/>
    </source>
</evidence>
<evidence type="ECO:0000256" key="3">
    <source>
        <dbReference type="ARBA" id="ARBA00022448"/>
    </source>
</evidence>
<evidence type="ECO:0000313" key="11">
    <source>
        <dbReference type="EMBL" id="TYG77845.1"/>
    </source>
</evidence>
<evidence type="ECO:0000256" key="4">
    <source>
        <dbReference type="ARBA" id="ARBA00022692"/>
    </source>
</evidence>
<dbReference type="GO" id="GO:0009507">
    <property type="term" value="C:chloroplast"/>
    <property type="evidence" value="ECO:0007669"/>
    <property type="project" value="TreeGrafter"/>
</dbReference>
<dbReference type="EMBL" id="CM017702">
    <property type="protein sequence ID" value="TYG77845.1"/>
    <property type="molecule type" value="Genomic_DNA"/>
</dbReference>
<keyword evidence="7" id="KW-0520">NAD</keyword>
<evidence type="ECO:0000256" key="9">
    <source>
        <dbReference type="SAM" id="Phobius"/>
    </source>
</evidence>
<feature type="transmembrane region" description="Helical" evidence="9">
    <location>
        <begin position="20"/>
        <end position="39"/>
    </location>
</feature>
<keyword evidence="4 9" id="KW-0812">Transmembrane</keyword>
<comment type="similarity">
    <text evidence="2">Belongs to the complex I subunit 5 family.</text>
</comment>
<dbReference type="GO" id="GO:0042773">
    <property type="term" value="P:ATP synthesis coupled electron transport"/>
    <property type="evidence" value="ECO:0007669"/>
    <property type="project" value="InterPro"/>
</dbReference>
<evidence type="ECO:0000256" key="2">
    <source>
        <dbReference type="ARBA" id="ARBA00008200"/>
    </source>
</evidence>
<keyword evidence="12" id="KW-1185">Reference proteome</keyword>
<accession>A0A5D2DBG6</accession>
<protein>
    <recommendedName>
        <fullName evidence="10">NADH:quinone oxidoreductase/Mrp antiporter transmembrane domain-containing protein</fullName>
    </recommendedName>
</protein>
<dbReference type="PANTHER" id="PTHR42829:SF2">
    <property type="entry name" value="NADH-UBIQUINONE OXIDOREDUCTASE CHAIN 5"/>
    <property type="match status" value="1"/>
</dbReference>
<dbReference type="GO" id="GO:0003954">
    <property type="term" value="F:NADH dehydrogenase activity"/>
    <property type="evidence" value="ECO:0007669"/>
    <property type="project" value="TreeGrafter"/>
</dbReference>
<keyword evidence="6 9" id="KW-1133">Transmembrane helix</keyword>
<evidence type="ECO:0000259" key="10">
    <source>
        <dbReference type="Pfam" id="PF00361"/>
    </source>
</evidence>
<evidence type="ECO:0000256" key="7">
    <source>
        <dbReference type="ARBA" id="ARBA00023027"/>
    </source>
</evidence>
<name>A0A5D2DBG6_GOSDA</name>
<proteinExistence type="inferred from homology"/>
<keyword evidence="8 9" id="KW-0472">Membrane</keyword>
<dbReference type="PRINTS" id="PR01434">
    <property type="entry name" value="NADHDHGNASE5"/>
</dbReference>
<evidence type="ECO:0000313" key="12">
    <source>
        <dbReference type="Proteomes" id="UP000323506"/>
    </source>
</evidence>
<keyword evidence="5" id="KW-1278">Translocase</keyword>
<evidence type="ECO:0000256" key="8">
    <source>
        <dbReference type="ARBA" id="ARBA00023136"/>
    </source>
</evidence>
<reference evidence="11 12" key="1">
    <citation type="submission" date="2019-06" db="EMBL/GenBank/DDBJ databases">
        <title>WGS assembly of Gossypium darwinii.</title>
        <authorList>
            <person name="Chen Z.J."/>
            <person name="Sreedasyam A."/>
            <person name="Ando A."/>
            <person name="Song Q."/>
            <person name="De L."/>
            <person name="Hulse-Kemp A."/>
            <person name="Ding M."/>
            <person name="Ye W."/>
            <person name="Kirkbride R."/>
            <person name="Jenkins J."/>
            <person name="Plott C."/>
            <person name="Lovell J."/>
            <person name="Lin Y.-M."/>
            <person name="Vaughn R."/>
            <person name="Liu B."/>
            <person name="Li W."/>
            <person name="Simpson S."/>
            <person name="Scheffler B."/>
            <person name="Saski C."/>
            <person name="Grover C."/>
            <person name="Hu G."/>
            <person name="Conover J."/>
            <person name="Carlson J."/>
            <person name="Shu S."/>
            <person name="Boston L."/>
            <person name="Williams M."/>
            <person name="Peterson D."/>
            <person name="Mcgee K."/>
            <person name="Jones D."/>
            <person name="Wendel J."/>
            <person name="Stelly D."/>
            <person name="Grimwood J."/>
            <person name="Schmutz J."/>
        </authorList>
    </citation>
    <scope>NUCLEOTIDE SEQUENCE [LARGE SCALE GENOMIC DNA]</scope>
    <source>
        <strain evidence="11">1808015.09</strain>
    </source>
</reference>
<organism evidence="11 12">
    <name type="scientific">Gossypium darwinii</name>
    <name type="common">Darwin's cotton</name>
    <name type="synonym">Gossypium barbadense var. darwinii</name>
    <dbReference type="NCBI Taxonomy" id="34276"/>
    <lineage>
        <taxon>Eukaryota</taxon>
        <taxon>Viridiplantae</taxon>
        <taxon>Streptophyta</taxon>
        <taxon>Embryophyta</taxon>
        <taxon>Tracheophyta</taxon>
        <taxon>Spermatophyta</taxon>
        <taxon>Magnoliopsida</taxon>
        <taxon>eudicotyledons</taxon>
        <taxon>Gunneridae</taxon>
        <taxon>Pentapetalae</taxon>
        <taxon>rosids</taxon>
        <taxon>malvids</taxon>
        <taxon>Malvales</taxon>
        <taxon>Malvaceae</taxon>
        <taxon>Malvoideae</taxon>
        <taxon>Gossypium</taxon>
    </lineage>
</organism>
<gene>
    <name evidence="11" type="ORF">ES288_D02G008600v1</name>
</gene>
<evidence type="ECO:0000256" key="1">
    <source>
        <dbReference type="ARBA" id="ARBA00004141"/>
    </source>
</evidence>
<dbReference type="InterPro" id="IPR003945">
    <property type="entry name" value="NU5C-like"/>
</dbReference>
<comment type="subcellular location">
    <subcellularLocation>
        <location evidence="1">Membrane</location>
        <topology evidence="1">Multi-pass membrane protein</topology>
    </subcellularLocation>
</comment>
<dbReference type="Pfam" id="PF00361">
    <property type="entry name" value="Proton_antipo_M"/>
    <property type="match status" value="1"/>
</dbReference>
<dbReference type="Proteomes" id="UP000323506">
    <property type="component" value="Chromosome D02"/>
</dbReference>
<sequence>GMCSYLLIGFWIIQPAMPNAYPFFICYLCVSLLFVGAVAKSAQFPLHVWLLDAMEGSTPISPLIQVATMRDLAYSTMSQLGYMMLALGMGTYRATLFHLITYAYSKALLFLVFGLIIHSMEVIGRYSP</sequence>
<dbReference type="GO" id="GO:0016020">
    <property type="term" value="C:membrane"/>
    <property type="evidence" value="ECO:0007669"/>
    <property type="project" value="UniProtKB-SubCell"/>
</dbReference>
<dbReference type="InterPro" id="IPR001750">
    <property type="entry name" value="ND/Mrp_TM"/>
</dbReference>
<feature type="domain" description="NADH:quinone oxidoreductase/Mrp antiporter transmembrane" evidence="10">
    <location>
        <begin position="65"/>
        <end position="121"/>
    </location>
</feature>
<keyword evidence="3" id="KW-0813">Transport</keyword>
<dbReference type="GO" id="GO:0008137">
    <property type="term" value="F:NADH dehydrogenase (ubiquinone) activity"/>
    <property type="evidence" value="ECO:0007669"/>
    <property type="project" value="InterPro"/>
</dbReference>
<feature type="non-terminal residue" evidence="11">
    <location>
        <position position="1"/>
    </location>
</feature>
<dbReference type="AlphaFoldDB" id="A0A5D2DBG6"/>
<dbReference type="PANTHER" id="PTHR42829">
    <property type="entry name" value="NADH-UBIQUINONE OXIDOREDUCTASE CHAIN 5"/>
    <property type="match status" value="1"/>
</dbReference>